<sequence>MVVKRSRHFKKTLYPGEKKQILTIGTFMGIKIGYILILLYSISFIDCGKSLRGKPTPPNPDLAGLYLSSETAEWTRNGKMKIEVLSIFPKSNGTFSFERKTIVRLSFITSDNREEWRIRTGGVVTSENEILLQETLYQEFHQSHMGLRESDPKRWKLSEMGPPSKVREVGNVTLSGNLLGEISPDGKTLKFSKTTFTKVGGSFQGRITTHVNRKSVTIDNEIAGVVFYKAAVNSAEQVVSVFSRSELIEPGMIFFVGKDQVPCKIVEIFQHSGVLEPVENGKILSVSAGDPVILKGNVDSKAINKRATADELIRKLKSDPNVNKEELIREIEKLKNVK</sequence>
<keyword evidence="1" id="KW-0472">Membrane</keyword>
<accession>K8Y8T1</accession>
<name>K8Y8T1_9LEPT</name>
<evidence type="ECO:0008006" key="4">
    <source>
        <dbReference type="Google" id="ProtNLM"/>
    </source>
</evidence>
<dbReference type="EMBL" id="CP006694">
    <property type="protein sequence ID" value="EKT86140.1"/>
    <property type="molecule type" value="Genomic_DNA"/>
</dbReference>
<keyword evidence="1" id="KW-0812">Transmembrane</keyword>
<evidence type="ECO:0000256" key="1">
    <source>
        <dbReference type="SAM" id="Phobius"/>
    </source>
</evidence>
<protein>
    <recommendedName>
        <fullName evidence="4">Lipoprotein</fullName>
    </recommendedName>
</protein>
<feature type="transmembrane region" description="Helical" evidence="1">
    <location>
        <begin position="21"/>
        <end position="42"/>
    </location>
</feature>
<organism evidence="2 3">
    <name type="scientific">Leptospira santarosai serovar Shermani str. LT 821</name>
    <dbReference type="NCBI Taxonomy" id="758847"/>
    <lineage>
        <taxon>Bacteria</taxon>
        <taxon>Pseudomonadati</taxon>
        <taxon>Spirochaetota</taxon>
        <taxon>Spirochaetia</taxon>
        <taxon>Leptospirales</taxon>
        <taxon>Leptospiraceae</taxon>
        <taxon>Leptospira</taxon>
    </lineage>
</organism>
<dbReference type="PATRIC" id="fig|758847.3.peg.2864"/>
<reference evidence="2 3" key="1">
    <citation type="journal article" date="2012" name="Gene">
        <title>Sequence of Leptospira santarosai serovar Shermani genome and prediction of virulence-associated genes.</title>
        <authorList>
            <person name="Chou L.F."/>
            <person name="Chen Y.T."/>
            <person name="Lu C.W."/>
            <person name="Ko Y.C."/>
            <person name="Tang C.Y."/>
            <person name="Pan M.J."/>
            <person name="Tian Y.C."/>
            <person name="Chiu C.H."/>
            <person name="Hung C.C."/>
            <person name="Yang C.W."/>
        </authorList>
    </citation>
    <scope>NUCLEOTIDE SEQUENCE [LARGE SCALE GENOMIC DNA]</scope>
    <source>
        <strain evidence="2">LT 821</strain>
    </source>
</reference>
<dbReference type="NCBIfam" id="NF047800">
    <property type="entry name" value="LIC12353_lipo"/>
    <property type="match status" value="1"/>
</dbReference>
<proteinExistence type="predicted"/>
<keyword evidence="1" id="KW-1133">Transmembrane helix</keyword>
<dbReference type="KEGG" id="lst:LSS_13684"/>
<dbReference type="Proteomes" id="UP000035800">
    <property type="component" value="Chromosome I"/>
</dbReference>
<evidence type="ECO:0000313" key="3">
    <source>
        <dbReference type="Proteomes" id="UP000035800"/>
    </source>
</evidence>
<dbReference type="AlphaFoldDB" id="K8Y8T1"/>
<evidence type="ECO:0000313" key="2">
    <source>
        <dbReference type="EMBL" id="EKT86140.1"/>
    </source>
</evidence>
<dbReference type="STRING" id="758847.LSS_13684"/>
<reference evidence="2 3" key="2">
    <citation type="journal article" date="2014" name="Emerg. Microbes Infect.">
        <title>Potential impact on kidney infection: a whole-genome analysis of Leptospira santarosai serovar Shermani.</title>
        <authorList>
            <person name="Chou L.F."/>
            <person name="Chen T.W."/>
            <person name="Ko Y.C."/>
            <person name="Pan M.J."/>
            <person name="Tian Y.C."/>
            <person name="Chiu C.H."/>
            <person name="Tang P."/>
            <person name="Hung C.C."/>
            <person name="Yang C.W."/>
        </authorList>
    </citation>
    <scope>NUCLEOTIDE SEQUENCE</scope>
    <source>
        <strain evidence="2 3">LT 821</strain>
    </source>
</reference>
<gene>
    <name evidence="2" type="ORF">LSS_13684</name>
</gene>